<accession>A0AAX0YVE7</accession>
<dbReference type="AlphaFoldDB" id="A0AAX0YVE7"/>
<feature type="transmembrane region" description="Helical" evidence="1">
    <location>
        <begin position="556"/>
        <end position="583"/>
    </location>
</feature>
<evidence type="ECO:0008006" key="4">
    <source>
        <dbReference type="Google" id="ProtNLM"/>
    </source>
</evidence>
<keyword evidence="1" id="KW-0472">Membrane</keyword>
<protein>
    <recommendedName>
        <fullName evidence="4">Zinc ribbon domain-containing protein</fullName>
    </recommendedName>
</protein>
<feature type="transmembrane region" description="Helical" evidence="1">
    <location>
        <begin position="172"/>
        <end position="192"/>
    </location>
</feature>
<name>A0AAX0YVE7_9GAMM</name>
<dbReference type="EMBL" id="PYOZ01000004">
    <property type="protein sequence ID" value="PSX45447.1"/>
    <property type="molecule type" value="Genomic_DNA"/>
</dbReference>
<dbReference type="Proteomes" id="UP000240728">
    <property type="component" value="Unassembled WGS sequence"/>
</dbReference>
<evidence type="ECO:0000256" key="1">
    <source>
        <dbReference type="SAM" id="Phobius"/>
    </source>
</evidence>
<keyword evidence="3" id="KW-1185">Reference proteome</keyword>
<reference evidence="2 3" key="1">
    <citation type="submission" date="2018-01" db="EMBL/GenBank/DDBJ databases">
        <title>Whole genome sequencing of Histamine producing bacteria.</title>
        <authorList>
            <person name="Butler K."/>
        </authorList>
    </citation>
    <scope>NUCLEOTIDE SEQUENCE [LARGE SCALE GENOMIC DNA]</scope>
    <source>
        <strain evidence="2 3">A1-4</strain>
    </source>
</reference>
<sequence>MINSCPPHCGTPTYLSDTYCPICGDTLDEKRALNNVQDLYPDAFNRLKAHYPNAQLITGQITKTHFYKRTKHTKNNTNSCALWFLTVESTDGIQYRFNVDAENKILVNLKVGDVITFAEPYAVKVPMARDNNTPDAITNDILLDAVVLHTGEGQFLQHVGIHQPINPIEKIITYYFFALLFAVILGGFITLAPHGLNFFKGNFWISVLLIGAPALYFCHRKHREFSQVFEDEKRVYQSFLDILPLMQGVSLTDLGYHQKVRPKGNDDILCDYCDHRLSTQAHYCPHCGKSQHNNETDVDTVIVDAMVASHDGELGAESALMTAPSGENVVTTENIVMAHAATATLAVEPSVTVKPRRNVMDVIHAKMAEFRYDHEDKIIYRHALVPNEELKVTAWCYMARVIEREASVDINRTSVTTTTTRTDRYGDKDTSISTHHTRDVSFNSKLLMRTELGHEFELWLPEKMRSYTDVGDILMVEGVKLEDKSGKSHYYNPHYLNMTKKRYNREGSNLGSYRNKPILPQLIQLSLALICLWGFIEIEPQMLAIFHQWAWSSALINHLGYTIFTALLTFVPYMLFCIVIKWLDSRSRDWYKNEAIRIYQPVWALRDKALDDIDELHDLFTKLN</sequence>
<dbReference type="RefSeq" id="WP_045042764.1">
    <property type="nucleotide sequence ID" value="NZ_JZTC01000011.1"/>
</dbReference>
<organism evidence="2 3">
    <name type="scientific">Photobacterium kishitanii</name>
    <dbReference type="NCBI Taxonomy" id="318456"/>
    <lineage>
        <taxon>Bacteria</taxon>
        <taxon>Pseudomonadati</taxon>
        <taxon>Pseudomonadota</taxon>
        <taxon>Gammaproteobacteria</taxon>
        <taxon>Vibrionales</taxon>
        <taxon>Vibrionaceae</taxon>
        <taxon>Photobacterium</taxon>
    </lineage>
</organism>
<evidence type="ECO:0000313" key="3">
    <source>
        <dbReference type="Proteomes" id="UP000240728"/>
    </source>
</evidence>
<keyword evidence="1" id="KW-1133">Transmembrane helix</keyword>
<gene>
    <name evidence="2" type="ORF">C0W53_09500</name>
</gene>
<feature type="transmembrane region" description="Helical" evidence="1">
    <location>
        <begin position="198"/>
        <end position="218"/>
    </location>
</feature>
<keyword evidence="1" id="KW-0812">Transmembrane</keyword>
<proteinExistence type="predicted"/>
<feature type="transmembrane region" description="Helical" evidence="1">
    <location>
        <begin position="518"/>
        <end position="536"/>
    </location>
</feature>
<evidence type="ECO:0000313" key="2">
    <source>
        <dbReference type="EMBL" id="PSX45447.1"/>
    </source>
</evidence>
<comment type="caution">
    <text evidence="2">The sequence shown here is derived from an EMBL/GenBank/DDBJ whole genome shotgun (WGS) entry which is preliminary data.</text>
</comment>